<feature type="DNA-binding region" description="Homeobox" evidence="5">
    <location>
        <begin position="3"/>
        <end position="29"/>
    </location>
</feature>
<dbReference type="GO" id="GO:0005634">
    <property type="term" value="C:nucleus"/>
    <property type="evidence" value="ECO:0007669"/>
    <property type="project" value="UniProtKB-SubCell"/>
</dbReference>
<dbReference type="EMBL" id="GEBQ01006391">
    <property type="protein sequence ID" value="JAT33586.1"/>
    <property type="molecule type" value="Transcribed_RNA"/>
</dbReference>
<dbReference type="GO" id="GO:0000978">
    <property type="term" value="F:RNA polymerase II cis-regulatory region sequence-specific DNA binding"/>
    <property type="evidence" value="ECO:0007669"/>
    <property type="project" value="TreeGrafter"/>
</dbReference>
<dbReference type="InterPro" id="IPR001356">
    <property type="entry name" value="HD"/>
</dbReference>
<dbReference type="Gene3D" id="1.10.10.60">
    <property type="entry name" value="Homeodomain-like"/>
    <property type="match status" value="1"/>
</dbReference>
<dbReference type="InterPro" id="IPR009057">
    <property type="entry name" value="Homeodomain-like_sf"/>
</dbReference>
<dbReference type="GO" id="GO:0000981">
    <property type="term" value="F:DNA-binding transcription factor activity, RNA polymerase II-specific"/>
    <property type="evidence" value="ECO:0007669"/>
    <property type="project" value="InterPro"/>
</dbReference>
<evidence type="ECO:0000256" key="6">
    <source>
        <dbReference type="RuleBase" id="RU000682"/>
    </source>
</evidence>
<evidence type="ECO:0000259" key="8">
    <source>
        <dbReference type="PROSITE" id="PS50071"/>
    </source>
</evidence>
<keyword evidence="3 5" id="KW-0371">Homeobox</keyword>
<feature type="region of interest" description="Disordered" evidence="7">
    <location>
        <begin position="85"/>
        <end position="115"/>
    </location>
</feature>
<evidence type="ECO:0000256" key="1">
    <source>
        <dbReference type="ARBA" id="ARBA00004123"/>
    </source>
</evidence>
<keyword evidence="4 5" id="KW-0539">Nucleus</keyword>
<dbReference type="PANTHER" id="PTHR24340">
    <property type="entry name" value="HOMEOBOX PROTEIN NKX"/>
    <property type="match status" value="1"/>
</dbReference>
<dbReference type="PANTHER" id="PTHR24340:SF73">
    <property type="entry name" value="HOMEOBOX PROTEIN BAGPIPE-RELATED"/>
    <property type="match status" value="1"/>
</dbReference>
<keyword evidence="2 5" id="KW-0238">DNA-binding</keyword>
<feature type="non-terminal residue" evidence="9">
    <location>
        <position position="1"/>
    </location>
</feature>
<dbReference type="PROSITE" id="PS00027">
    <property type="entry name" value="HOMEOBOX_1"/>
    <property type="match status" value="1"/>
</dbReference>
<feature type="compositionally biased region" description="Polar residues" evidence="7">
    <location>
        <begin position="106"/>
        <end position="115"/>
    </location>
</feature>
<evidence type="ECO:0000256" key="2">
    <source>
        <dbReference type="ARBA" id="ARBA00023125"/>
    </source>
</evidence>
<gene>
    <name evidence="9" type="ORF">g.3489</name>
</gene>
<accession>A0A1B6MCD3</accession>
<reference evidence="9" key="1">
    <citation type="submission" date="2015-11" db="EMBL/GenBank/DDBJ databases">
        <title>De novo transcriptome assembly of four potential Pierce s Disease insect vectors from Arizona vineyards.</title>
        <authorList>
            <person name="Tassone E.E."/>
        </authorList>
    </citation>
    <scope>NUCLEOTIDE SEQUENCE</scope>
</reference>
<sequence length="115" mass="12814">ADLAHALRLTETQVKIWFQNRRYKTKRRQLLADSPGKRVAVKVLVRDDRPVSALRAGAVFPGTQTLQIPFPAYYYYPFLGATTAPGDTDADDEDSDCPLNVVDDVPSTSNHSHLD</sequence>
<evidence type="ECO:0000256" key="4">
    <source>
        <dbReference type="ARBA" id="ARBA00023242"/>
    </source>
</evidence>
<evidence type="ECO:0000256" key="7">
    <source>
        <dbReference type="SAM" id="MobiDB-lite"/>
    </source>
</evidence>
<comment type="subcellular location">
    <subcellularLocation>
        <location evidence="1 5 6">Nucleus</location>
    </subcellularLocation>
</comment>
<dbReference type="PROSITE" id="PS50071">
    <property type="entry name" value="HOMEOBOX_2"/>
    <property type="match status" value="1"/>
</dbReference>
<evidence type="ECO:0000256" key="3">
    <source>
        <dbReference type="ARBA" id="ARBA00023155"/>
    </source>
</evidence>
<dbReference type="InterPro" id="IPR050394">
    <property type="entry name" value="Homeobox_NK-like"/>
</dbReference>
<dbReference type="AlphaFoldDB" id="A0A1B6MCD3"/>
<evidence type="ECO:0000256" key="5">
    <source>
        <dbReference type="PROSITE-ProRule" id="PRU00108"/>
    </source>
</evidence>
<name>A0A1B6MCD3_9HEMI</name>
<dbReference type="InterPro" id="IPR017970">
    <property type="entry name" value="Homeobox_CS"/>
</dbReference>
<proteinExistence type="predicted"/>
<feature type="domain" description="Homeobox" evidence="8">
    <location>
        <begin position="1"/>
        <end position="28"/>
    </location>
</feature>
<dbReference type="GO" id="GO:0030154">
    <property type="term" value="P:cell differentiation"/>
    <property type="evidence" value="ECO:0007669"/>
    <property type="project" value="TreeGrafter"/>
</dbReference>
<evidence type="ECO:0000313" key="9">
    <source>
        <dbReference type="EMBL" id="JAT33586.1"/>
    </source>
</evidence>
<organism evidence="9">
    <name type="scientific">Graphocephala atropunctata</name>
    <dbReference type="NCBI Taxonomy" id="36148"/>
    <lineage>
        <taxon>Eukaryota</taxon>
        <taxon>Metazoa</taxon>
        <taxon>Ecdysozoa</taxon>
        <taxon>Arthropoda</taxon>
        <taxon>Hexapoda</taxon>
        <taxon>Insecta</taxon>
        <taxon>Pterygota</taxon>
        <taxon>Neoptera</taxon>
        <taxon>Paraneoptera</taxon>
        <taxon>Hemiptera</taxon>
        <taxon>Auchenorrhyncha</taxon>
        <taxon>Membracoidea</taxon>
        <taxon>Cicadellidae</taxon>
        <taxon>Cicadellinae</taxon>
        <taxon>Cicadellini</taxon>
        <taxon>Graphocephala</taxon>
    </lineage>
</organism>
<dbReference type="SUPFAM" id="SSF46689">
    <property type="entry name" value="Homeodomain-like"/>
    <property type="match status" value="1"/>
</dbReference>
<dbReference type="Pfam" id="PF00046">
    <property type="entry name" value="Homeodomain"/>
    <property type="match status" value="1"/>
</dbReference>
<dbReference type="CDD" id="cd00086">
    <property type="entry name" value="homeodomain"/>
    <property type="match status" value="1"/>
</dbReference>
<protein>
    <recommendedName>
        <fullName evidence="8">Homeobox domain-containing protein</fullName>
    </recommendedName>
</protein>